<dbReference type="AlphaFoldDB" id="A0A6S9JRR6"/>
<sequence length="151" mass="16472">MVAQLATGSGEGLSGLYRRFQAGPHFRPWFHRRRRAAAAQLRAVCRDLTMATSPGDLVAGLMGPGGDHVGAADLVPLLVRVRARRAQELAREPRDLEYICQMEAHQKAVENVLPSVLVEAVEEAYSTPRLPLSGGSGHRHGTLGDEEREQI</sequence>
<evidence type="ECO:0000313" key="2">
    <source>
        <dbReference type="EMBL" id="CAE0633957.1"/>
    </source>
</evidence>
<organism evidence="2">
    <name type="scientific">Heterosigma akashiwo</name>
    <name type="common">Chromophytic alga</name>
    <name type="synonym">Heterosigma carterae</name>
    <dbReference type="NCBI Taxonomy" id="2829"/>
    <lineage>
        <taxon>Eukaryota</taxon>
        <taxon>Sar</taxon>
        <taxon>Stramenopiles</taxon>
        <taxon>Ochrophyta</taxon>
        <taxon>Raphidophyceae</taxon>
        <taxon>Chattonellales</taxon>
        <taxon>Chattonellaceae</taxon>
        <taxon>Heterosigma</taxon>
    </lineage>
</organism>
<accession>A0A6S9JRR6</accession>
<proteinExistence type="predicted"/>
<gene>
    <name evidence="2" type="ORF">HAKA00212_LOCUS12671</name>
</gene>
<dbReference type="EMBL" id="HBIU01027502">
    <property type="protein sequence ID" value="CAE0633957.1"/>
    <property type="molecule type" value="Transcribed_RNA"/>
</dbReference>
<feature type="compositionally biased region" description="Basic and acidic residues" evidence="1">
    <location>
        <begin position="142"/>
        <end position="151"/>
    </location>
</feature>
<feature type="region of interest" description="Disordered" evidence="1">
    <location>
        <begin position="128"/>
        <end position="151"/>
    </location>
</feature>
<reference evidence="2" key="1">
    <citation type="submission" date="2021-01" db="EMBL/GenBank/DDBJ databases">
        <authorList>
            <person name="Corre E."/>
            <person name="Pelletier E."/>
            <person name="Niang G."/>
            <person name="Scheremetjew M."/>
            <person name="Finn R."/>
            <person name="Kale V."/>
            <person name="Holt S."/>
            <person name="Cochrane G."/>
            <person name="Meng A."/>
            <person name="Brown T."/>
            <person name="Cohen L."/>
        </authorList>
    </citation>
    <scope>NUCLEOTIDE SEQUENCE</scope>
    <source>
        <strain evidence="2">CCMP3107</strain>
    </source>
</reference>
<name>A0A6S9JRR6_HETAK</name>
<protein>
    <submittedName>
        <fullName evidence="2">Uncharacterized protein</fullName>
    </submittedName>
</protein>
<evidence type="ECO:0000256" key="1">
    <source>
        <dbReference type="SAM" id="MobiDB-lite"/>
    </source>
</evidence>